<evidence type="ECO:0000256" key="1">
    <source>
        <dbReference type="ARBA" id="ARBA00022603"/>
    </source>
</evidence>
<dbReference type="EMBL" id="AHKC01012373">
    <property type="protein sequence ID" value="EKF30189.1"/>
    <property type="molecule type" value="Genomic_DNA"/>
</dbReference>
<keyword evidence="3 5" id="KW-0479">Metal-binding</keyword>
<accession>K2MWR9</accession>
<organism evidence="7 8">
    <name type="scientific">Trypanosoma cruzi marinkellei</name>
    <dbReference type="NCBI Taxonomy" id="85056"/>
    <lineage>
        <taxon>Eukaryota</taxon>
        <taxon>Discoba</taxon>
        <taxon>Euglenozoa</taxon>
        <taxon>Kinetoplastea</taxon>
        <taxon>Metakinetoplastina</taxon>
        <taxon>Trypanosomatida</taxon>
        <taxon>Trypanosomatidae</taxon>
        <taxon>Trypanosoma</taxon>
        <taxon>Schizotrypanum</taxon>
    </lineage>
</organism>
<feature type="non-terminal residue" evidence="7">
    <location>
        <position position="1"/>
    </location>
</feature>
<reference evidence="7 8" key="1">
    <citation type="journal article" date="2012" name="BMC Genomics">
        <title>Comparative genomic analysis of human infective Trypanosoma cruzi lineages with the bat-restricted subspecies T. cruzi marinkellei.</title>
        <authorList>
            <person name="Franzen O."/>
            <person name="Talavera-Lopez C."/>
            <person name="Ochaya S."/>
            <person name="Butler C.E."/>
            <person name="Messenger L.A."/>
            <person name="Lewis M.D."/>
            <person name="Llewellyn M.S."/>
            <person name="Marinkelle C.J."/>
            <person name="Tyler K.M."/>
            <person name="Miles M.A."/>
            <person name="Andersson B."/>
        </authorList>
    </citation>
    <scope>NUCLEOTIDE SEQUENCE [LARGE SCALE GENOMIC DNA]</scope>
    <source>
        <strain evidence="7 8">B7</strain>
    </source>
</reference>
<evidence type="ECO:0000313" key="8">
    <source>
        <dbReference type="Proteomes" id="UP000007350"/>
    </source>
</evidence>
<evidence type="ECO:0000256" key="5">
    <source>
        <dbReference type="PROSITE-ProRule" id="PRU00333"/>
    </source>
</evidence>
<dbReference type="PANTHER" id="PTHR46015:SF1">
    <property type="entry name" value="HOMOCYSTEINE S-METHYLTRANSFERASE-LIKE ISOFORM 1"/>
    <property type="match status" value="1"/>
</dbReference>
<dbReference type="PROSITE" id="PS50970">
    <property type="entry name" value="HCY"/>
    <property type="match status" value="1"/>
</dbReference>
<feature type="binding site" evidence="5">
    <location>
        <position position="313"/>
    </location>
    <ligand>
        <name>Zn(2+)</name>
        <dbReference type="ChEBI" id="CHEBI:29105"/>
    </ligand>
</feature>
<dbReference type="InterPro" id="IPR003726">
    <property type="entry name" value="HCY_dom"/>
</dbReference>
<feature type="binding site" evidence="5">
    <location>
        <position position="416"/>
    </location>
    <ligand>
        <name>Zn(2+)</name>
        <dbReference type="ChEBI" id="CHEBI:29105"/>
    </ligand>
</feature>
<dbReference type="GO" id="GO:0009086">
    <property type="term" value="P:methionine biosynthetic process"/>
    <property type="evidence" value="ECO:0007669"/>
    <property type="project" value="TreeGrafter"/>
</dbReference>
<evidence type="ECO:0000256" key="3">
    <source>
        <dbReference type="ARBA" id="ARBA00022723"/>
    </source>
</evidence>
<evidence type="ECO:0000313" key="7">
    <source>
        <dbReference type="EMBL" id="EKF30189.1"/>
    </source>
</evidence>
<keyword evidence="4 5" id="KW-0862">Zinc</keyword>
<comment type="caution">
    <text evidence="7">The sequence shown here is derived from an EMBL/GenBank/DDBJ whole genome shotgun (WGS) entry which is preliminary data.</text>
</comment>
<gene>
    <name evidence="7" type="ORF">MOQ_006005</name>
</gene>
<keyword evidence="2 5" id="KW-0808">Transferase</keyword>
<dbReference type="GO" id="GO:0033528">
    <property type="term" value="P:S-methylmethionine cycle"/>
    <property type="evidence" value="ECO:0007669"/>
    <property type="project" value="TreeGrafter"/>
</dbReference>
<feature type="binding site" evidence="5">
    <location>
        <position position="417"/>
    </location>
    <ligand>
        <name>Zn(2+)</name>
        <dbReference type="ChEBI" id="CHEBI:29105"/>
    </ligand>
</feature>
<evidence type="ECO:0000256" key="4">
    <source>
        <dbReference type="ARBA" id="ARBA00022833"/>
    </source>
</evidence>
<dbReference type="Pfam" id="PF02574">
    <property type="entry name" value="S-methyl_trans"/>
    <property type="match status" value="1"/>
</dbReference>
<evidence type="ECO:0000256" key="2">
    <source>
        <dbReference type="ARBA" id="ARBA00022679"/>
    </source>
</evidence>
<dbReference type="GO" id="GO:0046872">
    <property type="term" value="F:metal ion binding"/>
    <property type="evidence" value="ECO:0007669"/>
    <property type="project" value="UniProtKB-KW"/>
</dbReference>
<keyword evidence="8" id="KW-1185">Reference proteome</keyword>
<dbReference type="SUPFAM" id="SSF82282">
    <property type="entry name" value="Homocysteine S-methyltransferase"/>
    <property type="match status" value="1"/>
</dbReference>
<evidence type="ECO:0000259" key="6">
    <source>
        <dbReference type="PROSITE" id="PS50970"/>
    </source>
</evidence>
<dbReference type="InterPro" id="IPR051486">
    <property type="entry name" value="Hcy_S-methyltransferase"/>
</dbReference>
<keyword evidence="1 5" id="KW-0489">Methyltransferase</keyword>
<dbReference type="PANTHER" id="PTHR46015">
    <property type="entry name" value="ZGC:172121"/>
    <property type="match status" value="1"/>
</dbReference>
<dbReference type="AlphaFoldDB" id="K2MWR9"/>
<dbReference type="OrthoDB" id="261426at2759"/>
<feature type="domain" description="Hcy-binding" evidence="6">
    <location>
        <begin position="27"/>
        <end position="431"/>
    </location>
</feature>
<sequence>EKKKKKIEGKTERRTTIKSEGNRYFFTTGMSTRQVTGVLIKDGATGTLLESWDVDYAKAGSMWSSSVLLSEMDLVKRAHRAYIDAGCDVLLTCTYQMHEEGCAASKVTMCELVDRAVQVARHTMPPQKQKGTTEESTAKERRTGGIDVFRSALSSIKENGRERVVLLAGSLGPYGALLPGGQEYLGEYSIHETVINAFHARRLEAFLCQVGEKHTFKVDFFLLETFPRLDEALGILSFVNQHEILRTAPFCFSFIAAPVKNPLPENADDDALDDWWNAAASSIRLPDGNTFEEALSELRKNCGTALVGVGCNCSGPLEVSLVATALLQKRRQDTEGPLVLLLYPNSGETFTDGQWRKSPQQKQTSTAEGLSIRDLQRILARGDGDLIIYMKFLLQLLQQRSEATEWLFEIIVCGACCRSTPEDIAALKQVAREEPYLHA</sequence>
<protein>
    <submittedName>
        <fullName evidence="7">Cytidine triphosphate synthase, putative</fullName>
    </submittedName>
</protein>
<dbReference type="Gene3D" id="3.20.20.330">
    <property type="entry name" value="Homocysteine-binding-like domain"/>
    <property type="match status" value="1"/>
</dbReference>
<dbReference type="GO" id="GO:0008898">
    <property type="term" value="F:S-adenosylmethionine-homocysteine S-methyltransferase activity"/>
    <property type="evidence" value="ECO:0007669"/>
    <property type="project" value="TreeGrafter"/>
</dbReference>
<dbReference type="GO" id="GO:0032259">
    <property type="term" value="P:methylation"/>
    <property type="evidence" value="ECO:0007669"/>
    <property type="project" value="UniProtKB-KW"/>
</dbReference>
<comment type="cofactor">
    <cofactor evidence="5">
        <name>Zn(2+)</name>
        <dbReference type="ChEBI" id="CHEBI:29105"/>
    </cofactor>
</comment>
<dbReference type="InterPro" id="IPR036589">
    <property type="entry name" value="HCY_dom_sf"/>
</dbReference>
<proteinExistence type="predicted"/>
<name>K2MWR9_TRYCR</name>
<dbReference type="Proteomes" id="UP000007350">
    <property type="component" value="Unassembled WGS sequence"/>
</dbReference>